<accession>A0A2X3KKN4</accession>
<keyword evidence="9" id="KW-0902">Two-component regulatory system</keyword>
<keyword evidence="10" id="KW-0812">Transmembrane</keyword>
<evidence type="ECO:0000256" key="8">
    <source>
        <dbReference type="ARBA" id="ARBA00022840"/>
    </source>
</evidence>
<dbReference type="GO" id="GO:0000156">
    <property type="term" value="F:phosphorelay response regulator activity"/>
    <property type="evidence" value="ECO:0007669"/>
    <property type="project" value="TreeGrafter"/>
</dbReference>
<dbReference type="InterPro" id="IPR003594">
    <property type="entry name" value="HATPase_dom"/>
</dbReference>
<feature type="transmembrane region" description="Helical" evidence="10">
    <location>
        <begin position="163"/>
        <end position="184"/>
    </location>
</feature>
<name>A0A2X3KKN4_9BACT</name>
<evidence type="ECO:0000256" key="10">
    <source>
        <dbReference type="SAM" id="Phobius"/>
    </source>
</evidence>
<feature type="domain" description="Histidine kinase" evidence="11">
    <location>
        <begin position="244"/>
        <end position="454"/>
    </location>
</feature>
<dbReference type="GO" id="GO:0000155">
    <property type="term" value="F:phosphorelay sensor kinase activity"/>
    <property type="evidence" value="ECO:0007669"/>
    <property type="project" value="InterPro"/>
</dbReference>
<keyword evidence="6" id="KW-0547">Nucleotide-binding</keyword>
<dbReference type="OrthoDB" id="9812241at2"/>
<dbReference type="InterPro" id="IPR036890">
    <property type="entry name" value="HATPase_C_sf"/>
</dbReference>
<dbReference type="PROSITE" id="PS50109">
    <property type="entry name" value="HIS_KIN"/>
    <property type="match status" value="1"/>
</dbReference>
<keyword evidence="14" id="KW-1185">Reference proteome</keyword>
<dbReference type="PANTHER" id="PTHR42878">
    <property type="entry name" value="TWO-COMPONENT HISTIDINE KINASE"/>
    <property type="match status" value="1"/>
</dbReference>
<feature type="domain" description="HAMP" evidence="12">
    <location>
        <begin position="184"/>
        <end position="236"/>
    </location>
</feature>
<dbReference type="SUPFAM" id="SSF158472">
    <property type="entry name" value="HAMP domain-like"/>
    <property type="match status" value="1"/>
</dbReference>
<evidence type="ECO:0000256" key="6">
    <source>
        <dbReference type="ARBA" id="ARBA00022741"/>
    </source>
</evidence>
<evidence type="ECO:0000256" key="5">
    <source>
        <dbReference type="ARBA" id="ARBA00022679"/>
    </source>
</evidence>
<dbReference type="Gene3D" id="3.30.565.10">
    <property type="entry name" value="Histidine kinase-like ATPase, C-terminal domain"/>
    <property type="match status" value="1"/>
</dbReference>
<evidence type="ECO:0000313" key="13">
    <source>
        <dbReference type="EMBL" id="SQD93181.1"/>
    </source>
</evidence>
<dbReference type="Pfam" id="PF00512">
    <property type="entry name" value="HisKA"/>
    <property type="match status" value="1"/>
</dbReference>
<dbReference type="Gene3D" id="1.10.287.130">
    <property type="match status" value="1"/>
</dbReference>
<dbReference type="CDD" id="cd00075">
    <property type="entry name" value="HATPase"/>
    <property type="match status" value="1"/>
</dbReference>
<dbReference type="EC" id="2.7.13.3" evidence="3"/>
<keyword evidence="10" id="KW-0472">Membrane</keyword>
<comment type="catalytic activity">
    <reaction evidence="1">
        <text>ATP + protein L-histidine = ADP + protein N-phospho-L-histidine.</text>
        <dbReference type="EC" id="2.7.13.3"/>
    </reaction>
</comment>
<dbReference type="FunFam" id="3.30.565.10:FF:000006">
    <property type="entry name" value="Sensor histidine kinase WalK"/>
    <property type="match status" value="1"/>
</dbReference>
<evidence type="ECO:0000313" key="14">
    <source>
        <dbReference type="Proteomes" id="UP000249818"/>
    </source>
</evidence>
<dbReference type="Pfam" id="PF00672">
    <property type="entry name" value="HAMP"/>
    <property type="match status" value="1"/>
</dbReference>
<dbReference type="CDD" id="cd00082">
    <property type="entry name" value="HisKA"/>
    <property type="match status" value="1"/>
</dbReference>
<keyword evidence="5" id="KW-0808">Transferase</keyword>
<dbReference type="RefSeq" id="WP_122031583.1">
    <property type="nucleotide sequence ID" value="NZ_LS483254.1"/>
</dbReference>
<dbReference type="InterPro" id="IPR004358">
    <property type="entry name" value="Sig_transdc_His_kin-like_C"/>
</dbReference>
<keyword evidence="4" id="KW-0597">Phosphoprotein</keyword>
<dbReference type="GO" id="GO:0007234">
    <property type="term" value="P:osmosensory signaling via phosphorelay pathway"/>
    <property type="evidence" value="ECO:0007669"/>
    <property type="project" value="TreeGrafter"/>
</dbReference>
<dbReference type="GO" id="GO:0030295">
    <property type="term" value="F:protein kinase activator activity"/>
    <property type="evidence" value="ECO:0007669"/>
    <property type="project" value="TreeGrafter"/>
</dbReference>
<organism evidence="13 14">
    <name type="scientific">Candidatus Bipolaricaulis anaerobius</name>
    <dbReference type="NCBI Taxonomy" id="2026885"/>
    <lineage>
        <taxon>Bacteria</taxon>
        <taxon>Candidatus Bipolaricaulota</taxon>
        <taxon>Candidatus Bipolaricaulia</taxon>
        <taxon>Candidatus Bipolaricaulales</taxon>
        <taxon>Candidatus Bipolaricaulaceae</taxon>
        <taxon>Candidatus Bipolaricaulis</taxon>
    </lineage>
</organism>
<dbReference type="CDD" id="cd06225">
    <property type="entry name" value="HAMP"/>
    <property type="match status" value="1"/>
</dbReference>
<evidence type="ECO:0000256" key="1">
    <source>
        <dbReference type="ARBA" id="ARBA00000085"/>
    </source>
</evidence>
<dbReference type="InterPro" id="IPR036097">
    <property type="entry name" value="HisK_dim/P_sf"/>
</dbReference>
<dbReference type="InterPro" id="IPR003661">
    <property type="entry name" value="HisK_dim/P_dom"/>
</dbReference>
<evidence type="ECO:0000256" key="7">
    <source>
        <dbReference type="ARBA" id="ARBA00022777"/>
    </source>
</evidence>
<evidence type="ECO:0000259" key="11">
    <source>
        <dbReference type="PROSITE" id="PS50109"/>
    </source>
</evidence>
<sequence length="460" mass="49780">MSFRWKLFAAFALVAFLAAGGTYFLSTREVSSQFDAFREENRHLAAQEFAAALAQIWESTESWEVLKSIFASVAVIVRGREVIYEQSAWGQFMVLDDTYTVVGCAQQERLGQCMADDPQFRPIVDRYGVPITVNGVKVGTVVPLDIAALNPLEEDFLGSLQRAVLVGGAAALVAAALLAVILTAQLSRPLKRLILATTRIAAGDLSHRVAIRTRDEIGRLGQAFNEMAAALEHSEKARQNLLTDVAHELRTPLAVVRGNLEGMLDGVFPLTPEALAPVYDQTLHLGELVEDLRTLTLAEAGHLQLLREPTDIGELVGAVVEAARTAAVEDGVTVAAQVEPGLRANVDPRRIRQVLGNLLDNALRYSPPRGTVTVTVARADSEIRVSVRDEGPGVSPHDLPHVFERFYQGDTSRSGEGTGLGLSIARELVQAHGGRIWVENQGGAVFTFTLPLLDSPRADA</sequence>
<dbReference type="InterPro" id="IPR050351">
    <property type="entry name" value="BphY/WalK/GraS-like"/>
</dbReference>
<keyword evidence="8" id="KW-0067">ATP-binding</keyword>
<dbReference type="SMART" id="SM00304">
    <property type="entry name" value="HAMP"/>
    <property type="match status" value="1"/>
</dbReference>
<evidence type="ECO:0000256" key="2">
    <source>
        <dbReference type="ARBA" id="ARBA00004370"/>
    </source>
</evidence>
<gene>
    <name evidence="13" type="ORF">BARAN1_1159</name>
</gene>
<evidence type="ECO:0000259" key="12">
    <source>
        <dbReference type="PROSITE" id="PS50885"/>
    </source>
</evidence>
<reference evidence="14" key="1">
    <citation type="submission" date="2018-05" db="EMBL/GenBank/DDBJ databases">
        <authorList>
            <person name="Hao L."/>
        </authorList>
    </citation>
    <scope>NUCLEOTIDE SEQUENCE [LARGE SCALE GENOMIC DNA]</scope>
</reference>
<keyword evidence="7 13" id="KW-0418">Kinase</keyword>
<dbReference type="GO" id="GO:0016020">
    <property type="term" value="C:membrane"/>
    <property type="evidence" value="ECO:0007669"/>
    <property type="project" value="UniProtKB-SubCell"/>
</dbReference>
<dbReference type="KEGG" id="bana:BARAN1_1159"/>
<dbReference type="Proteomes" id="UP000249818">
    <property type="component" value="Chromosome BARAN1"/>
</dbReference>
<comment type="subcellular location">
    <subcellularLocation>
        <location evidence="2">Membrane</location>
    </subcellularLocation>
</comment>
<protein>
    <recommendedName>
        <fullName evidence="3">histidine kinase</fullName>
        <ecNumber evidence="3">2.7.13.3</ecNumber>
    </recommendedName>
</protein>
<dbReference type="InterPro" id="IPR003660">
    <property type="entry name" value="HAMP_dom"/>
</dbReference>
<dbReference type="PANTHER" id="PTHR42878:SF7">
    <property type="entry name" value="SENSOR HISTIDINE KINASE GLRK"/>
    <property type="match status" value="1"/>
</dbReference>
<dbReference type="AlphaFoldDB" id="A0A2X3KKN4"/>
<dbReference type="SMART" id="SM00387">
    <property type="entry name" value="HATPase_c"/>
    <property type="match status" value="1"/>
</dbReference>
<dbReference type="EMBL" id="LS483254">
    <property type="protein sequence ID" value="SQD93181.1"/>
    <property type="molecule type" value="Genomic_DNA"/>
</dbReference>
<dbReference type="SUPFAM" id="SSF55874">
    <property type="entry name" value="ATPase domain of HSP90 chaperone/DNA topoisomerase II/histidine kinase"/>
    <property type="match status" value="1"/>
</dbReference>
<dbReference type="Gene3D" id="6.10.340.10">
    <property type="match status" value="1"/>
</dbReference>
<evidence type="ECO:0000256" key="9">
    <source>
        <dbReference type="ARBA" id="ARBA00023012"/>
    </source>
</evidence>
<proteinExistence type="predicted"/>
<dbReference type="InterPro" id="IPR005467">
    <property type="entry name" value="His_kinase_dom"/>
</dbReference>
<dbReference type="Pfam" id="PF02518">
    <property type="entry name" value="HATPase_c"/>
    <property type="match status" value="1"/>
</dbReference>
<dbReference type="PROSITE" id="PS50885">
    <property type="entry name" value="HAMP"/>
    <property type="match status" value="1"/>
</dbReference>
<evidence type="ECO:0000256" key="3">
    <source>
        <dbReference type="ARBA" id="ARBA00012438"/>
    </source>
</evidence>
<dbReference type="GO" id="GO:0005524">
    <property type="term" value="F:ATP binding"/>
    <property type="evidence" value="ECO:0007669"/>
    <property type="project" value="UniProtKB-KW"/>
</dbReference>
<dbReference type="SUPFAM" id="SSF47384">
    <property type="entry name" value="Homodimeric domain of signal transducing histidine kinase"/>
    <property type="match status" value="1"/>
</dbReference>
<evidence type="ECO:0000256" key="4">
    <source>
        <dbReference type="ARBA" id="ARBA00022553"/>
    </source>
</evidence>
<dbReference type="PRINTS" id="PR00344">
    <property type="entry name" value="BCTRLSENSOR"/>
</dbReference>
<dbReference type="SMART" id="SM00388">
    <property type="entry name" value="HisKA"/>
    <property type="match status" value="1"/>
</dbReference>
<keyword evidence="10" id="KW-1133">Transmembrane helix</keyword>